<evidence type="ECO:0000313" key="1">
    <source>
        <dbReference type="EMBL" id="GMN48271.1"/>
    </source>
</evidence>
<evidence type="ECO:0000313" key="2">
    <source>
        <dbReference type="Proteomes" id="UP001187192"/>
    </source>
</evidence>
<accession>A0AA88AQT1</accession>
<gene>
    <name evidence="1" type="ORF">TIFTF001_017451</name>
</gene>
<dbReference type="Proteomes" id="UP001187192">
    <property type="component" value="Unassembled WGS sequence"/>
</dbReference>
<comment type="caution">
    <text evidence="1">The sequence shown here is derived from an EMBL/GenBank/DDBJ whole genome shotgun (WGS) entry which is preliminary data.</text>
</comment>
<dbReference type="AlphaFoldDB" id="A0AA88AQT1"/>
<dbReference type="EMBL" id="BTGU01000028">
    <property type="protein sequence ID" value="GMN48271.1"/>
    <property type="molecule type" value="Genomic_DNA"/>
</dbReference>
<organism evidence="1 2">
    <name type="scientific">Ficus carica</name>
    <name type="common">Common fig</name>
    <dbReference type="NCBI Taxonomy" id="3494"/>
    <lineage>
        <taxon>Eukaryota</taxon>
        <taxon>Viridiplantae</taxon>
        <taxon>Streptophyta</taxon>
        <taxon>Embryophyta</taxon>
        <taxon>Tracheophyta</taxon>
        <taxon>Spermatophyta</taxon>
        <taxon>Magnoliopsida</taxon>
        <taxon>eudicotyledons</taxon>
        <taxon>Gunneridae</taxon>
        <taxon>Pentapetalae</taxon>
        <taxon>rosids</taxon>
        <taxon>fabids</taxon>
        <taxon>Rosales</taxon>
        <taxon>Moraceae</taxon>
        <taxon>Ficeae</taxon>
        <taxon>Ficus</taxon>
    </lineage>
</organism>
<reference evidence="1" key="1">
    <citation type="submission" date="2023-07" db="EMBL/GenBank/DDBJ databases">
        <title>draft genome sequence of fig (Ficus carica).</title>
        <authorList>
            <person name="Takahashi T."/>
            <person name="Nishimura K."/>
        </authorList>
    </citation>
    <scope>NUCLEOTIDE SEQUENCE</scope>
</reference>
<proteinExistence type="predicted"/>
<keyword evidence="2" id="KW-1185">Reference proteome</keyword>
<protein>
    <submittedName>
        <fullName evidence="1">Uncharacterized protein</fullName>
    </submittedName>
</protein>
<sequence>MGKWIFGVFCFSVADKAVLGISFVMQVALVASNKGDRCSGGVSRQGRNHL</sequence>
<name>A0AA88AQT1_FICCA</name>